<name>A0A672R490_SINGR</name>
<dbReference type="AlphaFoldDB" id="A0A672R490"/>
<keyword evidence="2" id="KW-1185">Reference proteome</keyword>
<protein>
    <submittedName>
        <fullName evidence="1">Uncharacterized protein</fullName>
    </submittedName>
</protein>
<reference evidence="1" key="2">
    <citation type="submission" date="2025-09" db="UniProtKB">
        <authorList>
            <consortium name="Ensembl"/>
        </authorList>
    </citation>
    <scope>IDENTIFICATION</scope>
</reference>
<evidence type="ECO:0000313" key="1">
    <source>
        <dbReference type="Ensembl" id="ENSSGRP00000083693.1"/>
    </source>
</evidence>
<evidence type="ECO:0000313" key="2">
    <source>
        <dbReference type="Proteomes" id="UP000472262"/>
    </source>
</evidence>
<organism evidence="1 2">
    <name type="scientific">Sinocyclocheilus grahami</name>
    <name type="common">Dianchi golden-line fish</name>
    <name type="synonym">Barbus grahami</name>
    <dbReference type="NCBI Taxonomy" id="75366"/>
    <lineage>
        <taxon>Eukaryota</taxon>
        <taxon>Metazoa</taxon>
        <taxon>Chordata</taxon>
        <taxon>Craniata</taxon>
        <taxon>Vertebrata</taxon>
        <taxon>Euteleostomi</taxon>
        <taxon>Actinopterygii</taxon>
        <taxon>Neopterygii</taxon>
        <taxon>Teleostei</taxon>
        <taxon>Ostariophysi</taxon>
        <taxon>Cypriniformes</taxon>
        <taxon>Cyprinidae</taxon>
        <taxon>Cyprininae</taxon>
        <taxon>Sinocyclocheilus</taxon>
    </lineage>
</organism>
<proteinExistence type="predicted"/>
<dbReference type="Ensembl" id="ENSSGRT00000089140.1">
    <property type="protein sequence ID" value="ENSSGRP00000083693.1"/>
    <property type="gene ID" value="ENSSGRG00000042282.1"/>
</dbReference>
<dbReference type="InParanoid" id="A0A672R490"/>
<sequence length="155" mass="17811">SQRQVQTNHLFCHLKILTKFRIIYFHCYGSCRPSSIAHIDFPFFFSPGLNQFIGRMQDFRFYPKTLTNREIEEVYTGQFPHYTPSRHAAALGTAFPTQPMIPSITINDNDIGTTWISSVFPTLELLDKGITITIDLENGQYQHTFLIDGRCCDLG</sequence>
<dbReference type="Proteomes" id="UP000472262">
    <property type="component" value="Unassembled WGS sequence"/>
</dbReference>
<reference evidence="1" key="1">
    <citation type="submission" date="2025-08" db="UniProtKB">
        <authorList>
            <consortium name="Ensembl"/>
        </authorList>
    </citation>
    <scope>IDENTIFICATION</scope>
</reference>
<accession>A0A672R490</accession>